<feature type="domain" description="CxxC-x17-CxxC" evidence="1">
    <location>
        <begin position="52"/>
        <end position="90"/>
    </location>
</feature>
<accession>A0A1F5SXB8</accession>
<proteinExistence type="predicted"/>
<comment type="caution">
    <text evidence="2">The sequence shown here is derived from an EMBL/GenBank/DDBJ whole genome shotgun (WGS) entry which is preliminary data.</text>
</comment>
<feature type="domain" description="CxxC-x17-CxxC" evidence="1">
    <location>
        <begin position="3"/>
        <end position="39"/>
    </location>
</feature>
<dbReference type="NCBIfam" id="TIGR04272">
    <property type="entry name" value="cxxc_cxxc_Mbark"/>
    <property type="match status" value="2"/>
</dbReference>
<name>A0A1F5SXB8_9BACT</name>
<gene>
    <name evidence="2" type="ORF">A2478_00245</name>
</gene>
<evidence type="ECO:0000313" key="2">
    <source>
        <dbReference type="EMBL" id="OGF30871.1"/>
    </source>
</evidence>
<reference evidence="2 3" key="1">
    <citation type="journal article" date="2016" name="Nat. Commun.">
        <title>Thousands of microbial genomes shed light on interconnected biogeochemical processes in an aquifer system.</title>
        <authorList>
            <person name="Anantharaman K."/>
            <person name="Brown C.T."/>
            <person name="Hug L.A."/>
            <person name="Sharon I."/>
            <person name="Castelle C.J."/>
            <person name="Probst A.J."/>
            <person name="Thomas B.C."/>
            <person name="Singh A."/>
            <person name="Wilkins M.J."/>
            <person name="Karaoz U."/>
            <person name="Brodie E.L."/>
            <person name="Williams K.H."/>
            <person name="Hubbard S.S."/>
            <person name="Banfield J.F."/>
        </authorList>
    </citation>
    <scope>NUCLEOTIDE SEQUENCE [LARGE SCALE GENOMIC DNA]</scope>
</reference>
<dbReference type="EMBL" id="MFGJ01000008">
    <property type="protein sequence ID" value="OGF30871.1"/>
    <property type="molecule type" value="Genomic_DNA"/>
</dbReference>
<evidence type="ECO:0000313" key="3">
    <source>
        <dbReference type="Proteomes" id="UP000179001"/>
    </source>
</evidence>
<dbReference type="InterPro" id="IPR026363">
    <property type="entry name" value="CxxC-x17-CxxC_dom"/>
</dbReference>
<dbReference type="Pfam" id="PF23477">
    <property type="entry name" value="zf_Tbcl_2"/>
    <property type="match status" value="2"/>
</dbReference>
<evidence type="ECO:0000259" key="1">
    <source>
        <dbReference type="Pfam" id="PF23477"/>
    </source>
</evidence>
<protein>
    <recommendedName>
        <fullName evidence="1">CxxC-x17-CxxC domain-containing protein</fullName>
    </recommendedName>
</protein>
<dbReference type="Proteomes" id="UP000179001">
    <property type="component" value="Unassembled WGS sequence"/>
</dbReference>
<dbReference type="AlphaFoldDB" id="A0A1F5SXB8"/>
<sequence>MDRQMFDVDLECGKCGKHISQLPFQPSGDRPVFCSECNREYRETRTSNRGERQMFDVDETCAGCGTAITQLPFQPTGDKPLYCRECLVANRNK</sequence>
<organism evidence="2 3">
    <name type="scientific">Candidatus Falkowbacteria bacterium RIFOXYC2_FULL_36_12</name>
    <dbReference type="NCBI Taxonomy" id="1798002"/>
    <lineage>
        <taxon>Bacteria</taxon>
        <taxon>Candidatus Falkowiibacteriota</taxon>
    </lineage>
</organism>